<dbReference type="AlphaFoldDB" id="A0A1W1EJ13"/>
<proteinExistence type="predicted"/>
<dbReference type="EMBL" id="FRYL01000021">
    <property type="protein sequence ID" value="SHO80855.1"/>
    <property type="molecule type" value="Genomic_DNA"/>
</dbReference>
<organism evidence="2">
    <name type="scientific">hydrothermal vent metagenome</name>
    <dbReference type="NCBI Taxonomy" id="652676"/>
    <lineage>
        <taxon>unclassified sequences</taxon>
        <taxon>metagenomes</taxon>
        <taxon>ecological metagenomes</taxon>
    </lineage>
</organism>
<reference evidence="2" key="1">
    <citation type="submission" date="2016-10" db="EMBL/GenBank/DDBJ databases">
        <authorList>
            <person name="de Groot N.N."/>
        </authorList>
    </citation>
    <scope>NUCLEOTIDE SEQUENCE</scope>
</reference>
<gene>
    <name evidence="2" type="ORF">MNB_SV-15-505</name>
</gene>
<dbReference type="InterPro" id="IPR036465">
    <property type="entry name" value="vWFA_dom_sf"/>
</dbReference>
<protein>
    <recommendedName>
        <fullName evidence="1">DUF58 domain-containing protein</fullName>
    </recommendedName>
</protein>
<name>A0A1W1EJ13_9ZZZZ</name>
<dbReference type="PANTHER" id="PTHR33608:SF6">
    <property type="entry name" value="BLL2464 PROTEIN"/>
    <property type="match status" value="1"/>
</dbReference>
<dbReference type="Pfam" id="PF01882">
    <property type="entry name" value="DUF58"/>
    <property type="match status" value="1"/>
</dbReference>
<evidence type="ECO:0000313" key="2">
    <source>
        <dbReference type="EMBL" id="SHO80855.1"/>
    </source>
</evidence>
<dbReference type="PANTHER" id="PTHR33608">
    <property type="entry name" value="BLL2464 PROTEIN"/>
    <property type="match status" value="1"/>
</dbReference>
<sequence>MDKRAKKIILKSKKQIYSDLLGNNPSQFQGEGFEFKELREYVYGDDVRKIDWKSSAKLSKLYVKIYQEERELNVVVASMMNGSMGFGTSLSKSEIVAELVGLLGFLAIKNSDNFTNAIFADKLYKFNKPTKKFFGVHKAVEDIIEFETLGRDANFELMIDTLYKRVRKKSLIIIISDFVGDIDLRILAKKHDVVALMVRDKFEENPEELGLLNMVDMDSKKSFEGMIDKSAIQRYQKALRDNDEKLYIDFKKYGVRFAKIYTDDRVVMKLAKVFGR</sequence>
<feature type="domain" description="DUF58" evidence="1">
    <location>
        <begin position="37"/>
        <end position="243"/>
    </location>
</feature>
<accession>A0A1W1EJ13</accession>
<evidence type="ECO:0000259" key="1">
    <source>
        <dbReference type="Pfam" id="PF01882"/>
    </source>
</evidence>
<dbReference type="SUPFAM" id="SSF53300">
    <property type="entry name" value="vWA-like"/>
    <property type="match status" value="1"/>
</dbReference>
<dbReference type="InterPro" id="IPR002881">
    <property type="entry name" value="DUF58"/>
</dbReference>